<dbReference type="Proteomes" id="UP000013047">
    <property type="component" value="Unassembled WGS sequence"/>
</dbReference>
<feature type="non-terminal residue" evidence="1">
    <location>
        <position position="1"/>
    </location>
</feature>
<gene>
    <name evidence="1" type="ORF">C667_15954</name>
</gene>
<keyword evidence="2" id="KW-1185">Reference proteome</keyword>
<dbReference type="RefSeq" id="WP_004368666.1">
    <property type="nucleotide sequence ID" value="NZ_AMXF01000142.1"/>
</dbReference>
<evidence type="ECO:0000313" key="2">
    <source>
        <dbReference type="Proteomes" id="UP000013047"/>
    </source>
</evidence>
<comment type="caution">
    <text evidence="1">The sequence shown here is derived from an EMBL/GenBank/DDBJ whole genome shotgun (WGS) entry which is preliminary data.</text>
</comment>
<dbReference type="EMBL" id="AMXF01000142">
    <property type="protein sequence ID" value="ENO96061.1"/>
    <property type="molecule type" value="Genomic_DNA"/>
</dbReference>
<evidence type="ECO:0008006" key="3">
    <source>
        <dbReference type="Google" id="ProtNLM"/>
    </source>
</evidence>
<sequence length="62" mass="6046">AVPAGAALALLPLVFSVRAARALLPDAEHPARLVAPIRDTIAAANLSGLLLAIGLGAAGLLA</sequence>
<reference evidence="1 2" key="1">
    <citation type="submission" date="2012-09" db="EMBL/GenBank/DDBJ databases">
        <title>Draft Genome Sequences of 6 Strains from Genus Thauera.</title>
        <authorList>
            <person name="Liu B."/>
            <person name="Shapleigh J.P."/>
            <person name="Frostegard A.H."/>
        </authorList>
    </citation>
    <scope>NUCLEOTIDE SEQUENCE [LARGE SCALE GENOMIC DNA]</scope>
    <source>
        <strain evidence="1 2">B4P</strain>
    </source>
</reference>
<organism evidence="1 2">
    <name type="scientific">Thauera phenylacetica B4P</name>
    <dbReference type="NCBI Taxonomy" id="1234382"/>
    <lineage>
        <taxon>Bacteria</taxon>
        <taxon>Pseudomonadati</taxon>
        <taxon>Pseudomonadota</taxon>
        <taxon>Betaproteobacteria</taxon>
        <taxon>Rhodocyclales</taxon>
        <taxon>Zoogloeaceae</taxon>
        <taxon>Thauera</taxon>
    </lineage>
</organism>
<evidence type="ECO:0000313" key="1">
    <source>
        <dbReference type="EMBL" id="ENO96061.1"/>
    </source>
</evidence>
<accession>N6YP40</accession>
<proteinExistence type="predicted"/>
<protein>
    <recommendedName>
        <fullName evidence="3">1,4-dihydroxy-2-naphthoate octaprenyltransferase</fullName>
    </recommendedName>
</protein>
<name>N6YP40_9RHOO</name>
<dbReference type="AlphaFoldDB" id="N6YP40"/>